<dbReference type="Proteomes" id="UP001501787">
    <property type="component" value="Unassembled WGS sequence"/>
</dbReference>
<protein>
    <submittedName>
        <fullName evidence="1">Uncharacterized protein</fullName>
    </submittedName>
</protein>
<gene>
    <name evidence="1" type="ORF">GCM10009129_03650</name>
</gene>
<evidence type="ECO:0000313" key="2">
    <source>
        <dbReference type="Proteomes" id="UP001501787"/>
    </source>
</evidence>
<evidence type="ECO:0000313" key="1">
    <source>
        <dbReference type="EMBL" id="GAA0309711.1"/>
    </source>
</evidence>
<comment type="caution">
    <text evidence="1">The sequence shown here is derived from an EMBL/GenBank/DDBJ whole genome shotgun (WGS) entry which is preliminary data.</text>
</comment>
<reference evidence="1 2" key="1">
    <citation type="journal article" date="2019" name="Int. J. Syst. Evol. Microbiol.">
        <title>The Global Catalogue of Microorganisms (GCM) 10K type strain sequencing project: providing services to taxonomists for standard genome sequencing and annotation.</title>
        <authorList>
            <consortium name="The Broad Institute Genomics Platform"/>
            <consortium name="The Broad Institute Genome Sequencing Center for Infectious Disease"/>
            <person name="Wu L."/>
            <person name="Ma J."/>
        </authorList>
    </citation>
    <scope>NUCLEOTIDE SEQUENCE [LARGE SCALE GENOMIC DNA]</scope>
    <source>
        <strain evidence="1 2">JCM 16343</strain>
    </source>
</reference>
<accession>A0ABN0VL72</accession>
<keyword evidence="2" id="KW-1185">Reference proteome</keyword>
<name>A0ABN0VL72_9GAMM</name>
<dbReference type="EMBL" id="BAAAFR010000001">
    <property type="protein sequence ID" value="GAA0309711.1"/>
    <property type="molecule type" value="Genomic_DNA"/>
</dbReference>
<sequence>MSATCCFYHKTSRAFKLTKTINKTWQIDEIYELLTALKGNTLVLPYDDDLSRQCYLFQYVDILYQVIE</sequence>
<proteinExistence type="predicted"/>
<organism evidence="1 2">
    <name type="scientific">Psychrobacter aestuarii</name>
    <dbReference type="NCBI Taxonomy" id="556327"/>
    <lineage>
        <taxon>Bacteria</taxon>
        <taxon>Pseudomonadati</taxon>
        <taxon>Pseudomonadota</taxon>
        <taxon>Gammaproteobacteria</taxon>
        <taxon>Moraxellales</taxon>
        <taxon>Moraxellaceae</taxon>
        <taxon>Psychrobacter</taxon>
    </lineage>
</organism>